<dbReference type="PROSITE" id="PS00149">
    <property type="entry name" value="SULFATASE_2"/>
    <property type="match status" value="1"/>
</dbReference>
<dbReference type="Gene3D" id="3.40.720.10">
    <property type="entry name" value="Alkaline Phosphatase, subunit A"/>
    <property type="match status" value="1"/>
</dbReference>
<name>A0A841CWV3_PLAVE</name>
<comment type="similarity">
    <text evidence="1">Belongs to the sulfatase family.</text>
</comment>
<dbReference type="Gene3D" id="3.30.1120.10">
    <property type="match status" value="1"/>
</dbReference>
<keyword evidence="7" id="KW-1185">Reference proteome</keyword>
<keyword evidence="2" id="KW-0479">Metal-binding</keyword>
<dbReference type="PROSITE" id="PS00523">
    <property type="entry name" value="SULFATASE_1"/>
    <property type="match status" value="1"/>
</dbReference>
<protein>
    <submittedName>
        <fullName evidence="6">Arylsulfatase</fullName>
        <ecNumber evidence="6">3.1.6.1</ecNumber>
    </submittedName>
</protein>
<dbReference type="InterPro" id="IPR050738">
    <property type="entry name" value="Sulfatase"/>
</dbReference>
<evidence type="ECO:0000259" key="5">
    <source>
        <dbReference type="Pfam" id="PF00884"/>
    </source>
</evidence>
<dbReference type="RefSeq" id="WP_184938900.1">
    <property type="nucleotide sequence ID" value="NZ_BAAAWZ010000001.1"/>
</dbReference>
<dbReference type="AlphaFoldDB" id="A0A841CWV3"/>
<dbReference type="SUPFAM" id="SSF53649">
    <property type="entry name" value="Alkaline phosphatase-like"/>
    <property type="match status" value="1"/>
</dbReference>
<comment type="caution">
    <text evidence="6">The sequence shown here is derived from an EMBL/GenBank/DDBJ whole genome shotgun (WGS) entry which is preliminary data.</text>
</comment>
<dbReference type="CDD" id="cd16025">
    <property type="entry name" value="PAS_like"/>
    <property type="match status" value="1"/>
</dbReference>
<dbReference type="InterPro" id="IPR017850">
    <property type="entry name" value="Alkaline_phosphatase_core_sf"/>
</dbReference>
<evidence type="ECO:0000256" key="3">
    <source>
        <dbReference type="ARBA" id="ARBA00022801"/>
    </source>
</evidence>
<keyword evidence="4" id="KW-0106">Calcium</keyword>
<dbReference type="PANTHER" id="PTHR42693">
    <property type="entry name" value="ARYLSULFATASE FAMILY MEMBER"/>
    <property type="match status" value="1"/>
</dbReference>
<dbReference type="EMBL" id="JACHJJ010000002">
    <property type="protein sequence ID" value="MBB5961789.1"/>
    <property type="molecule type" value="Genomic_DNA"/>
</dbReference>
<organism evidence="6 7">
    <name type="scientific">Planomonospora venezuelensis</name>
    <dbReference type="NCBI Taxonomy" id="1999"/>
    <lineage>
        <taxon>Bacteria</taxon>
        <taxon>Bacillati</taxon>
        <taxon>Actinomycetota</taxon>
        <taxon>Actinomycetes</taxon>
        <taxon>Streptosporangiales</taxon>
        <taxon>Streptosporangiaceae</taxon>
        <taxon>Planomonospora</taxon>
    </lineage>
</organism>
<evidence type="ECO:0000313" key="6">
    <source>
        <dbReference type="EMBL" id="MBB5961789.1"/>
    </source>
</evidence>
<accession>A0A841CWV3</accession>
<gene>
    <name evidence="6" type="ORF">FHS22_001046</name>
</gene>
<dbReference type="InterPro" id="IPR024607">
    <property type="entry name" value="Sulfatase_CS"/>
</dbReference>
<dbReference type="InterPro" id="IPR000917">
    <property type="entry name" value="Sulfatase_N"/>
</dbReference>
<reference evidence="6 7" key="1">
    <citation type="submission" date="2020-08" db="EMBL/GenBank/DDBJ databases">
        <title>Genomic Encyclopedia of Type Strains, Phase III (KMG-III): the genomes of soil and plant-associated and newly described type strains.</title>
        <authorList>
            <person name="Whitman W."/>
        </authorList>
    </citation>
    <scope>NUCLEOTIDE SEQUENCE [LARGE SCALE GENOMIC DNA]</scope>
    <source>
        <strain evidence="6 7">CECT 3303</strain>
    </source>
</reference>
<dbReference type="GO" id="GO:0046872">
    <property type="term" value="F:metal ion binding"/>
    <property type="evidence" value="ECO:0007669"/>
    <property type="project" value="UniProtKB-KW"/>
</dbReference>
<proteinExistence type="inferred from homology"/>
<evidence type="ECO:0000313" key="7">
    <source>
        <dbReference type="Proteomes" id="UP000562352"/>
    </source>
</evidence>
<evidence type="ECO:0000256" key="2">
    <source>
        <dbReference type="ARBA" id="ARBA00022723"/>
    </source>
</evidence>
<dbReference type="GO" id="GO:0004065">
    <property type="term" value="F:arylsulfatase activity"/>
    <property type="evidence" value="ECO:0007669"/>
    <property type="project" value="UniProtKB-EC"/>
</dbReference>
<feature type="domain" description="Sulfatase N-terminal" evidence="5">
    <location>
        <begin position="32"/>
        <end position="452"/>
    </location>
</feature>
<dbReference type="Proteomes" id="UP000562352">
    <property type="component" value="Unassembled WGS sequence"/>
</dbReference>
<evidence type="ECO:0000256" key="1">
    <source>
        <dbReference type="ARBA" id="ARBA00008779"/>
    </source>
</evidence>
<dbReference type="Pfam" id="PF00884">
    <property type="entry name" value="Sulfatase"/>
    <property type="match status" value="1"/>
</dbReference>
<dbReference type="PANTHER" id="PTHR42693:SF33">
    <property type="entry name" value="ARYLSULFATASE"/>
    <property type="match status" value="1"/>
</dbReference>
<keyword evidence="3 6" id="KW-0378">Hydrolase</keyword>
<evidence type="ECO:0000256" key="4">
    <source>
        <dbReference type="ARBA" id="ARBA00022837"/>
    </source>
</evidence>
<dbReference type="EC" id="3.1.6.1" evidence="6"/>
<sequence length="753" mass="82598">MIEYEGFPGRVGRTFAGSEPWWPPRASAAGKPNVVIVLADDVGFSDLGCYGSEIPTPHLDALAAEGVQWTNFHVTPMCSPTRAALLTGVNPHLTGVGHVANSDPGFPGYTGEISLDAVTAAEIFRDAGYATFAVGKWHLTKDSDMSDAGPRHAWPLQRGFDRFYGFLEAFTNFHHPHRLIEDNHTVEVDRYPDGYYLTDDLTDRAIGMIRQLRASDPDRPFFLYFAHGAAHAPLQAKAADIAAHRGAYDAGWDVVRERRHRRQIELGLLPEGTPLPPREAGPGDDVPAWDALGEDERRLFARYMEVYAAMISSIDASAGRLRAALAELGEQENTVSVFTSDNGGSREGEERGTTQYFRTLLSKNSGHDREDPAADLAGIDLVGGPRTLPHYPRGWAAVSNTPFRLYKINTHAGGHSVPFLLSWPAGPAAPGLRDQWAFVTDLLPTLLDLTGIEAAEGLPRTGVSLDGPLRDAAAAHGHTEQYFELGGNRGFYRDGWEAVTRHRPLTPFGDHEWELYDQRADRVQLRDLAADRPELVAELAAAWEEAARENLVYPLDEGSRLRYLLRPPWHADAGPVRLTPALHTLERWRSLQLVQWRSFTIEAEIAEPGEGVLVAHGDQGGGYVLYAAEGELVFALNAHGVMHELRAGAVPERTARVEVGAPGGWLWDVTVLADGRERASAAGLPMLAAMSPFEGIDVGIDRRSPVSWELYEARGPFPFTGTLTSVTYTPGPFAPDAGRNFLEIVREIGLRYE</sequence>